<dbReference type="Proteomes" id="UP000245771">
    <property type="component" value="Unassembled WGS sequence"/>
</dbReference>
<feature type="binding site" evidence="2">
    <location>
        <position position="56"/>
    </location>
    <ligand>
        <name>Fe cation</name>
        <dbReference type="ChEBI" id="CHEBI:24875"/>
    </ligand>
</feature>
<reference evidence="6 7" key="1">
    <citation type="journal article" date="2018" name="Mol. Biol. Evol.">
        <title>Broad Genomic Sampling Reveals a Smut Pathogenic Ancestry of the Fungal Clade Ustilaginomycotina.</title>
        <authorList>
            <person name="Kijpornyongpan T."/>
            <person name="Mondo S.J."/>
            <person name="Barry K."/>
            <person name="Sandor L."/>
            <person name="Lee J."/>
            <person name="Lipzen A."/>
            <person name="Pangilinan J."/>
            <person name="LaButti K."/>
            <person name="Hainaut M."/>
            <person name="Henrissat B."/>
            <person name="Grigoriev I.V."/>
            <person name="Spatafora J.W."/>
            <person name="Aime M.C."/>
        </authorList>
    </citation>
    <scope>NUCLEOTIDE SEQUENCE [LARGE SCALE GENOMIC DNA]</scope>
    <source>
        <strain evidence="6 7">MCA 3882</strain>
    </source>
</reference>
<keyword evidence="7" id="KW-1185">Reference proteome</keyword>
<dbReference type="InterPro" id="IPR012093">
    <property type="entry name" value="Pirin"/>
</dbReference>
<comment type="cofactor">
    <cofactor evidence="2">
        <name>Fe cation</name>
        <dbReference type="ChEBI" id="CHEBI:24875"/>
    </cofactor>
    <text evidence="2">Binds 1 Fe cation per subunit.</text>
</comment>
<feature type="non-terminal residue" evidence="6">
    <location>
        <position position="1"/>
    </location>
</feature>
<evidence type="ECO:0008006" key="8">
    <source>
        <dbReference type="Google" id="ProtNLM"/>
    </source>
</evidence>
<dbReference type="CDD" id="cd02909">
    <property type="entry name" value="cupin_pirin_N"/>
    <property type="match status" value="1"/>
</dbReference>
<feature type="domain" description="Pirin C-terminal" evidence="5">
    <location>
        <begin position="189"/>
        <end position="318"/>
    </location>
</feature>
<dbReference type="InParanoid" id="A0A316VHT1"/>
<dbReference type="RefSeq" id="XP_025355367.1">
    <property type="nucleotide sequence ID" value="XM_025495901.1"/>
</dbReference>
<feature type="binding site" evidence="2">
    <location>
        <position position="102"/>
    </location>
    <ligand>
        <name>Fe cation</name>
        <dbReference type="ChEBI" id="CHEBI:24875"/>
    </ligand>
</feature>
<keyword evidence="2" id="KW-0408">Iron</keyword>
<sequence>SREVVKKVYAIETAEGVGAKVRRSIGTPQLRNFSPFLMLDHFHLSEGDSSAGFPDHPHRGQTTVTYMLDGYFQHEDFMGHSGKIGPGDLQWMIAGRGVMHAEMPLRKDENGNKLPAPDGLQLWVDLPEKHKMDEASYQEYSKDKVPLALPRADQPEETEGKGWKVKVISGKSHGVESPVRTPDRGGCWYFDVTLDYPGARIFQEIPTGYNAFIYTFGSAKVRVGDQSTPSGQKEYEQYNTLVLSNKAQVTDPKVDPSTVPQENGVWIEHAGEEGQEARFVVIAGEPLDQTVFQHGPFVMTSREEIMQTMMDFQSGKNGFERAPGWRSKIG</sequence>
<evidence type="ECO:0000259" key="4">
    <source>
        <dbReference type="Pfam" id="PF02678"/>
    </source>
</evidence>
<dbReference type="PIRSF" id="PIRSF006232">
    <property type="entry name" value="Pirin"/>
    <property type="match status" value="1"/>
</dbReference>
<keyword evidence="2" id="KW-0479">Metal-binding</keyword>
<dbReference type="InterPro" id="IPR014710">
    <property type="entry name" value="RmlC-like_jellyroll"/>
</dbReference>
<dbReference type="InterPro" id="IPR011051">
    <property type="entry name" value="RmlC_Cupin_sf"/>
</dbReference>
<feature type="non-terminal residue" evidence="6">
    <location>
        <position position="330"/>
    </location>
</feature>
<dbReference type="OrthoDB" id="198735at2759"/>
<evidence type="ECO:0000259" key="5">
    <source>
        <dbReference type="Pfam" id="PF05726"/>
    </source>
</evidence>
<evidence type="ECO:0000256" key="2">
    <source>
        <dbReference type="PIRSR" id="PIRSR006232-1"/>
    </source>
</evidence>
<gene>
    <name evidence="6" type="ORF">FA14DRAFT_109988</name>
</gene>
<evidence type="ECO:0000313" key="7">
    <source>
        <dbReference type="Proteomes" id="UP000245771"/>
    </source>
</evidence>
<accession>A0A316VHT1</accession>
<feature type="domain" description="Pirin N-terminal" evidence="4">
    <location>
        <begin position="19"/>
        <end position="124"/>
    </location>
</feature>
<dbReference type="EMBL" id="KZ819603">
    <property type="protein sequence ID" value="PWN35065.1"/>
    <property type="molecule type" value="Genomic_DNA"/>
</dbReference>
<dbReference type="PANTHER" id="PTHR13903">
    <property type="entry name" value="PIRIN-RELATED"/>
    <property type="match status" value="1"/>
</dbReference>
<evidence type="ECO:0000256" key="3">
    <source>
        <dbReference type="RuleBase" id="RU003457"/>
    </source>
</evidence>
<evidence type="ECO:0000256" key="1">
    <source>
        <dbReference type="ARBA" id="ARBA00008416"/>
    </source>
</evidence>
<protein>
    <recommendedName>
        <fullName evidence="8">Pirin</fullName>
    </recommendedName>
</protein>
<dbReference type="GeneID" id="37017682"/>
<dbReference type="CDD" id="cd02247">
    <property type="entry name" value="cupin_pirin_C"/>
    <property type="match status" value="1"/>
</dbReference>
<name>A0A316VHT1_9BASI</name>
<dbReference type="PANTHER" id="PTHR13903:SF8">
    <property type="entry name" value="PIRIN"/>
    <property type="match status" value="1"/>
</dbReference>
<dbReference type="SUPFAM" id="SSF51182">
    <property type="entry name" value="RmlC-like cupins"/>
    <property type="match status" value="1"/>
</dbReference>
<dbReference type="Gene3D" id="2.60.120.10">
    <property type="entry name" value="Jelly Rolls"/>
    <property type="match status" value="2"/>
</dbReference>
<comment type="similarity">
    <text evidence="1 3">Belongs to the pirin family.</text>
</comment>
<proteinExistence type="inferred from homology"/>
<dbReference type="Pfam" id="PF02678">
    <property type="entry name" value="Pirin"/>
    <property type="match status" value="1"/>
</dbReference>
<organism evidence="6 7">
    <name type="scientific">Meira miltonrushii</name>
    <dbReference type="NCBI Taxonomy" id="1280837"/>
    <lineage>
        <taxon>Eukaryota</taxon>
        <taxon>Fungi</taxon>
        <taxon>Dikarya</taxon>
        <taxon>Basidiomycota</taxon>
        <taxon>Ustilaginomycotina</taxon>
        <taxon>Exobasidiomycetes</taxon>
        <taxon>Exobasidiales</taxon>
        <taxon>Brachybasidiaceae</taxon>
        <taxon>Meira</taxon>
    </lineage>
</organism>
<dbReference type="STRING" id="1280837.A0A316VHT1"/>
<dbReference type="Pfam" id="PF05726">
    <property type="entry name" value="Pirin_C"/>
    <property type="match status" value="1"/>
</dbReference>
<dbReference type="GO" id="GO:0046872">
    <property type="term" value="F:metal ion binding"/>
    <property type="evidence" value="ECO:0007669"/>
    <property type="project" value="UniProtKB-KW"/>
</dbReference>
<evidence type="ECO:0000313" key="6">
    <source>
        <dbReference type="EMBL" id="PWN35065.1"/>
    </source>
</evidence>
<feature type="binding site" evidence="2">
    <location>
        <position position="100"/>
    </location>
    <ligand>
        <name>Fe cation</name>
        <dbReference type="ChEBI" id="CHEBI:24875"/>
    </ligand>
</feature>
<dbReference type="InterPro" id="IPR008778">
    <property type="entry name" value="Pirin_C_dom"/>
</dbReference>
<feature type="binding site" evidence="2">
    <location>
        <position position="58"/>
    </location>
    <ligand>
        <name>Fe cation</name>
        <dbReference type="ChEBI" id="CHEBI:24875"/>
    </ligand>
</feature>
<dbReference type="AlphaFoldDB" id="A0A316VHT1"/>
<dbReference type="InterPro" id="IPR003829">
    <property type="entry name" value="Pirin_N_dom"/>
</dbReference>